<dbReference type="PANTHER" id="PTHR33086">
    <property type="entry name" value="OS05G0468200 PROTEIN-RELATED"/>
    <property type="match status" value="1"/>
</dbReference>
<name>A0A0E0GNF3_ORYNI</name>
<reference evidence="2" key="2">
    <citation type="submission" date="2018-04" db="EMBL/GenBank/DDBJ databases">
        <title>OnivRS2 (Oryza nivara Reference Sequence Version 2).</title>
        <authorList>
            <person name="Zhang J."/>
            <person name="Kudrna D."/>
            <person name="Lee S."/>
            <person name="Talag J."/>
            <person name="Rajasekar S."/>
            <person name="Welchert J."/>
            <person name="Hsing Y.-I."/>
            <person name="Wing R.A."/>
        </authorList>
    </citation>
    <scope>NUCLEOTIDE SEQUENCE [LARGE SCALE GENOMIC DNA]</scope>
    <source>
        <strain evidence="2">SL10</strain>
    </source>
</reference>
<sequence length="376" mass="42223">MSLEGRHRVEDRGDVIDKRQAKRARKTSADLLLLDRLGYQDESEDVGSSTWTAPMATSRGVRFQLSLRPKETPGVSRLLFKAVVQADILTSYDPSNTDSPFIRPSSAKFVLIVTSSNDKAILLQALCAGGIDYFVMDHLDHSSLAMTRLPDMPPRPVRLAPDHELRDCFWEVSSILAYRGRFWWVDLRRGLLSCSYDSLLLEDDDPLDLDFTLLPNIAMEEAKKGHLSEYPLNRDRCVGVSSNGLRYVKVRAHRQQHRPSKSPVAPPPLCDDCRAGSVTSSVLYDHSGAWAEERTLKLADVWRDESYRSTGLPKEVVEFPLIDPFDGNIVYFCINEGKDGDGREFCVHLGTKQIKAYSSSYKGLNNGALEPCSQRV</sequence>
<dbReference type="STRING" id="4536.A0A0E0GNF3"/>
<dbReference type="OMA" id="PNIAMEE"/>
<dbReference type="Pfam" id="PF07762">
    <property type="entry name" value="DUF1618"/>
    <property type="match status" value="1"/>
</dbReference>
<protein>
    <recommendedName>
        <fullName evidence="1">DUF1618 domain-containing protein</fullName>
    </recommendedName>
</protein>
<evidence type="ECO:0000313" key="2">
    <source>
        <dbReference type="EnsemblPlants" id="ONIVA03G21340.1"/>
    </source>
</evidence>
<organism evidence="2">
    <name type="scientific">Oryza nivara</name>
    <name type="common">Indian wild rice</name>
    <name type="synonym">Oryza sativa f. spontanea</name>
    <dbReference type="NCBI Taxonomy" id="4536"/>
    <lineage>
        <taxon>Eukaryota</taxon>
        <taxon>Viridiplantae</taxon>
        <taxon>Streptophyta</taxon>
        <taxon>Embryophyta</taxon>
        <taxon>Tracheophyta</taxon>
        <taxon>Spermatophyta</taxon>
        <taxon>Magnoliopsida</taxon>
        <taxon>Liliopsida</taxon>
        <taxon>Poales</taxon>
        <taxon>Poaceae</taxon>
        <taxon>BOP clade</taxon>
        <taxon>Oryzoideae</taxon>
        <taxon>Oryzeae</taxon>
        <taxon>Oryzinae</taxon>
        <taxon>Oryza</taxon>
    </lineage>
</organism>
<keyword evidence="3" id="KW-1185">Reference proteome</keyword>
<dbReference type="EnsemblPlants" id="ONIVA03G21340.1">
    <property type="protein sequence ID" value="ONIVA03G21340.1"/>
    <property type="gene ID" value="ONIVA03G21340"/>
</dbReference>
<dbReference type="AlphaFoldDB" id="A0A0E0GNF3"/>
<proteinExistence type="predicted"/>
<feature type="domain" description="DUF1618" evidence="1">
    <location>
        <begin position="184"/>
        <end position="331"/>
    </location>
</feature>
<accession>A0A0E0GNF3</accession>
<dbReference type="Proteomes" id="UP000006591">
    <property type="component" value="Chromosome 3"/>
</dbReference>
<dbReference type="eggNOG" id="ENOG502R70Q">
    <property type="taxonomic scope" value="Eukaryota"/>
</dbReference>
<evidence type="ECO:0000259" key="1">
    <source>
        <dbReference type="Pfam" id="PF07762"/>
    </source>
</evidence>
<dbReference type="Gramene" id="ONIVA03G21340.1">
    <property type="protein sequence ID" value="ONIVA03G21340.1"/>
    <property type="gene ID" value="ONIVA03G21340"/>
</dbReference>
<dbReference type="PANTHER" id="PTHR33086:SF87">
    <property type="entry name" value="OS03G0384400 PROTEIN"/>
    <property type="match status" value="1"/>
</dbReference>
<dbReference type="InterPro" id="IPR011676">
    <property type="entry name" value="DUF1618"/>
</dbReference>
<dbReference type="HOGENOM" id="CLU_045461_0_0_1"/>
<reference evidence="2" key="1">
    <citation type="submission" date="2015-04" db="UniProtKB">
        <authorList>
            <consortium name="EnsemblPlants"/>
        </authorList>
    </citation>
    <scope>IDENTIFICATION</scope>
    <source>
        <strain evidence="2">SL10</strain>
    </source>
</reference>
<evidence type="ECO:0000313" key="3">
    <source>
        <dbReference type="Proteomes" id="UP000006591"/>
    </source>
</evidence>